<evidence type="ECO:0000256" key="1">
    <source>
        <dbReference type="ARBA" id="ARBA00022842"/>
    </source>
</evidence>
<evidence type="ECO:0000259" key="2">
    <source>
        <dbReference type="Pfam" id="PF12804"/>
    </source>
</evidence>
<evidence type="ECO:0000313" key="3">
    <source>
        <dbReference type="EMBL" id="MDK2124862.1"/>
    </source>
</evidence>
<dbReference type="EMBL" id="JARRAF010000013">
    <property type="protein sequence ID" value="MDK2124862.1"/>
    <property type="molecule type" value="Genomic_DNA"/>
</dbReference>
<feature type="domain" description="MobA-like NTP transferase" evidence="2">
    <location>
        <begin position="34"/>
        <end position="163"/>
    </location>
</feature>
<dbReference type="RefSeq" id="WP_284101174.1">
    <property type="nucleotide sequence ID" value="NZ_JARRAF010000013.1"/>
</dbReference>
<dbReference type="GO" id="GO:0016740">
    <property type="term" value="F:transferase activity"/>
    <property type="evidence" value="ECO:0007669"/>
    <property type="project" value="UniProtKB-KW"/>
</dbReference>
<comment type="caution">
    <text evidence="3">The sequence shown here is derived from an EMBL/GenBank/DDBJ whole genome shotgun (WGS) entry which is preliminary data.</text>
</comment>
<proteinExistence type="predicted"/>
<protein>
    <submittedName>
        <fullName evidence="3">NTP transferase domain-containing protein</fullName>
    </submittedName>
</protein>
<dbReference type="Gene3D" id="3.90.550.10">
    <property type="entry name" value="Spore Coat Polysaccharide Biosynthesis Protein SpsA, Chain A"/>
    <property type="match status" value="1"/>
</dbReference>
<reference evidence="3" key="1">
    <citation type="submission" date="2023-03" db="EMBL/GenBank/DDBJ databases">
        <title>Chitinimonas shenzhenensis gen. nov., sp. nov., a novel member of family Burkholderiaceae isolated from activated sludge collected in Shen Zhen, China.</title>
        <authorList>
            <person name="Wang X."/>
        </authorList>
    </citation>
    <scope>NUCLEOTIDE SEQUENCE</scope>
    <source>
        <strain evidence="3">DQS-5</strain>
    </source>
</reference>
<dbReference type="InterPro" id="IPR025877">
    <property type="entry name" value="MobA-like_NTP_Trfase"/>
</dbReference>
<evidence type="ECO:0000313" key="4">
    <source>
        <dbReference type="Proteomes" id="UP001172778"/>
    </source>
</evidence>
<gene>
    <name evidence="3" type="ORF">PZA18_12480</name>
</gene>
<dbReference type="InterPro" id="IPR029044">
    <property type="entry name" value="Nucleotide-diphossugar_trans"/>
</dbReference>
<keyword evidence="3" id="KW-0808">Transferase</keyword>
<organism evidence="3 4">
    <name type="scientific">Parachitinimonas caeni</name>
    <dbReference type="NCBI Taxonomy" id="3031301"/>
    <lineage>
        <taxon>Bacteria</taxon>
        <taxon>Pseudomonadati</taxon>
        <taxon>Pseudomonadota</taxon>
        <taxon>Betaproteobacteria</taxon>
        <taxon>Neisseriales</taxon>
        <taxon>Chitinibacteraceae</taxon>
        <taxon>Parachitinimonas</taxon>
    </lineage>
</organism>
<keyword evidence="4" id="KW-1185">Reference proteome</keyword>
<dbReference type="SUPFAM" id="SSF53448">
    <property type="entry name" value="Nucleotide-diphospho-sugar transferases"/>
    <property type="match status" value="1"/>
</dbReference>
<sequence length="177" mass="18745">MAVSVPWRAELDAVILCDLLDEDLEAEVPLALQTRALLAVQNWRIGEVYFSTGRHQARFDALGLPTLADNFPESPGALAGIEAALSTSDADCMLAVPSARYLLPNTLGSQLAKALQRSGAAVAYAVVDGHAEFSICLIARHSLPSIRHWLRSGSGGLAQWAQQEGAVGVAIPGGWLC</sequence>
<accession>A0ABT7DXR8</accession>
<keyword evidence="1" id="KW-0460">Magnesium</keyword>
<name>A0ABT7DXR8_9NEIS</name>
<dbReference type="Pfam" id="PF12804">
    <property type="entry name" value="NTP_transf_3"/>
    <property type="match status" value="1"/>
</dbReference>
<dbReference type="Proteomes" id="UP001172778">
    <property type="component" value="Unassembled WGS sequence"/>
</dbReference>